<dbReference type="SUPFAM" id="SSF51735">
    <property type="entry name" value="NAD(P)-binding Rossmann-fold domains"/>
    <property type="match status" value="1"/>
</dbReference>
<dbReference type="Pfam" id="PF00106">
    <property type="entry name" value="adh_short"/>
    <property type="match status" value="1"/>
</dbReference>
<evidence type="ECO:0000256" key="1">
    <source>
        <dbReference type="RuleBase" id="RU000363"/>
    </source>
</evidence>
<name>A0ABW5CNH8_9HYPH</name>
<dbReference type="InterPro" id="IPR036291">
    <property type="entry name" value="NAD(P)-bd_dom_sf"/>
</dbReference>
<dbReference type="Gene3D" id="3.40.50.720">
    <property type="entry name" value="NAD(P)-binding Rossmann-like Domain"/>
    <property type="match status" value="1"/>
</dbReference>
<dbReference type="PROSITE" id="PS00061">
    <property type="entry name" value="ADH_SHORT"/>
    <property type="match status" value="1"/>
</dbReference>
<dbReference type="InterPro" id="IPR002347">
    <property type="entry name" value="SDR_fam"/>
</dbReference>
<dbReference type="InterPro" id="IPR020904">
    <property type="entry name" value="Sc_DH/Rdtase_CS"/>
</dbReference>
<dbReference type="PANTHER" id="PTHR43975">
    <property type="entry name" value="ZGC:101858"/>
    <property type="match status" value="1"/>
</dbReference>
<accession>A0ABW5CNH8</accession>
<evidence type="ECO:0000313" key="2">
    <source>
        <dbReference type="EMBL" id="MFD2238252.1"/>
    </source>
</evidence>
<evidence type="ECO:0000313" key="3">
    <source>
        <dbReference type="Proteomes" id="UP001597371"/>
    </source>
</evidence>
<comment type="similarity">
    <text evidence="1">Belongs to the short-chain dehydrogenases/reductases (SDR) family.</text>
</comment>
<dbReference type="PRINTS" id="PR00080">
    <property type="entry name" value="SDRFAMILY"/>
</dbReference>
<sequence>MPPGETAPVILISGANRGIGAAVAREMRARGWRLSLGARDIAALEALFGPQGEDLAFHRFDALDPASAQAWVAGTADRFGRIDALVNNAGSNEKVKITDDNDAALDRLWAVNVKAPLRLTRLCLPYLEATGRGRIVNVASLSGKRVRNEWVGYNMTKFALMGLTHTTRHVAWEKGVRATAICPSFVRTDMTRNVTKVSRDEMIPPETMAELIRTVIELPNSAAMAEMLVNCRLEDML</sequence>
<keyword evidence="3" id="KW-1185">Reference proteome</keyword>
<proteinExistence type="inferred from homology"/>
<protein>
    <submittedName>
        <fullName evidence="2">SDR family NAD(P)-dependent oxidoreductase</fullName>
    </submittedName>
</protein>
<reference evidence="3" key="1">
    <citation type="journal article" date="2019" name="Int. J. Syst. Evol. Microbiol.">
        <title>The Global Catalogue of Microorganisms (GCM) 10K type strain sequencing project: providing services to taxonomists for standard genome sequencing and annotation.</title>
        <authorList>
            <consortium name="The Broad Institute Genomics Platform"/>
            <consortium name="The Broad Institute Genome Sequencing Center for Infectious Disease"/>
            <person name="Wu L."/>
            <person name="Ma J."/>
        </authorList>
    </citation>
    <scope>NUCLEOTIDE SEQUENCE [LARGE SCALE GENOMIC DNA]</scope>
    <source>
        <strain evidence="3">ZS-35-S2</strain>
    </source>
</reference>
<dbReference type="RefSeq" id="WP_209738870.1">
    <property type="nucleotide sequence ID" value="NZ_CP072611.1"/>
</dbReference>
<dbReference type="Proteomes" id="UP001597371">
    <property type="component" value="Unassembled WGS sequence"/>
</dbReference>
<dbReference type="PANTHER" id="PTHR43975:SF2">
    <property type="entry name" value="EG:BACR7A4.14 PROTEIN-RELATED"/>
    <property type="match status" value="1"/>
</dbReference>
<comment type="caution">
    <text evidence="2">The sequence shown here is derived from an EMBL/GenBank/DDBJ whole genome shotgun (WGS) entry which is preliminary data.</text>
</comment>
<organism evidence="2 3">
    <name type="scientific">Aureimonas populi</name>
    <dbReference type="NCBI Taxonomy" id="1701758"/>
    <lineage>
        <taxon>Bacteria</taxon>
        <taxon>Pseudomonadati</taxon>
        <taxon>Pseudomonadota</taxon>
        <taxon>Alphaproteobacteria</taxon>
        <taxon>Hyphomicrobiales</taxon>
        <taxon>Aurantimonadaceae</taxon>
        <taxon>Aureimonas</taxon>
    </lineage>
</organism>
<dbReference type="PRINTS" id="PR00081">
    <property type="entry name" value="GDHRDH"/>
</dbReference>
<dbReference type="EMBL" id="JBHUIJ010000015">
    <property type="protein sequence ID" value="MFD2238252.1"/>
    <property type="molecule type" value="Genomic_DNA"/>
</dbReference>
<gene>
    <name evidence="2" type="ORF">ACFSKQ_12400</name>
</gene>